<evidence type="ECO:0000313" key="3">
    <source>
        <dbReference type="EMBL" id="MFC5385141.1"/>
    </source>
</evidence>
<dbReference type="Gene3D" id="1.10.30.50">
    <property type="match status" value="1"/>
</dbReference>
<dbReference type="InterPro" id="IPR003615">
    <property type="entry name" value="HNH_nuc"/>
</dbReference>
<protein>
    <submittedName>
        <fullName evidence="3">HNH endonuclease</fullName>
    </submittedName>
</protein>
<name>A0ABW0GW99_9HYPH</name>
<keyword evidence="3" id="KW-0378">Hydrolase</keyword>
<dbReference type="Pfam" id="PF01844">
    <property type="entry name" value="HNH"/>
    <property type="match status" value="1"/>
</dbReference>
<keyword evidence="3" id="KW-0255">Endonuclease</keyword>
<sequence>MARPVKEWIGDTDEQRAPPRVRLRVFDNEGGKCHICRQPIIGKKWALDHVIALINGGENRERNLKPVHVACHAEKTAADVAEKAKVAARRKAHLRIVDAPTMQGQPFQKSRKAARRQQAAANKLPIPQRTRPMFAPKEDST</sequence>
<gene>
    <name evidence="3" type="ORF">ACFPLB_04075</name>
</gene>
<reference evidence="4" key="1">
    <citation type="journal article" date="2019" name="Int. J. Syst. Evol. Microbiol.">
        <title>The Global Catalogue of Microorganisms (GCM) 10K type strain sequencing project: providing services to taxonomists for standard genome sequencing and annotation.</title>
        <authorList>
            <consortium name="The Broad Institute Genomics Platform"/>
            <consortium name="The Broad Institute Genome Sequencing Center for Infectious Disease"/>
            <person name="Wu L."/>
            <person name="Ma J."/>
        </authorList>
    </citation>
    <scope>NUCLEOTIDE SEQUENCE [LARGE SCALE GENOMIC DNA]</scope>
    <source>
        <strain evidence="4">CGMCC 4.1415</strain>
    </source>
</reference>
<organism evidence="3 4">
    <name type="scientific">Aquamicrobium segne</name>
    <dbReference type="NCBI Taxonomy" id="469547"/>
    <lineage>
        <taxon>Bacteria</taxon>
        <taxon>Pseudomonadati</taxon>
        <taxon>Pseudomonadota</taxon>
        <taxon>Alphaproteobacteria</taxon>
        <taxon>Hyphomicrobiales</taxon>
        <taxon>Phyllobacteriaceae</taxon>
        <taxon>Aquamicrobium</taxon>
    </lineage>
</organism>
<dbReference type="EMBL" id="JBHSLL010000012">
    <property type="protein sequence ID" value="MFC5385141.1"/>
    <property type="molecule type" value="Genomic_DNA"/>
</dbReference>
<dbReference type="GO" id="GO:0004519">
    <property type="term" value="F:endonuclease activity"/>
    <property type="evidence" value="ECO:0007669"/>
    <property type="project" value="UniProtKB-KW"/>
</dbReference>
<evidence type="ECO:0000313" key="4">
    <source>
        <dbReference type="Proteomes" id="UP001596016"/>
    </source>
</evidence>
<evidence type="ECO:0000259" key="2">
    <source>
        <dbReference type="SMART" id="SM00507"/>
    </source>
</evidence>
<evidence type="ECO:0000256" key="1">
    <source>
        <dbReference type="SAM" id="MobiDB-lite"/>
    </source>
</evidence>
<comment type="caution">
    <text evidence="3">The sequence shown here is derived from an EMBL/GenBank/DDBJ whole genome shotgun (WGS) entry which is preliminary data.</text>
</comment>
<keyword evidence="3" id="KW-0540">Nuclease</keyword>
<proteinExistence type="predicted"/>
<accession>A0ABW0GW99</accession>
<dbReference type="Proteomes" id="UP001596016">
    <property type="component" value="Unassembled WGS sequence"/>
</dbReference>
<dbReference type="InterPro" id="IPR002711">
    <property type="entry name" value="HNH"/>
</dbReference>
<feature type="domain" description="HNH nuclease" evidence="2">
    <location>
        <begin position="20"/>
        <end position="73"/>
    </location>
</feature>
<feature type="region of interest" description="Disordered" evidence="1">
    <location>
        <begin position="99"/>
        <end position="141"/>
    </location>
</feature>
<dbReference type="CDD" id="cd00085">
    <property type="entry name" value="HNHc"/>
    <property type="match status" value="1"/>
</dbReference>
<keyword evidence="4" id="KW-1185">Reference proteome</keyword>
<dbReference type="SMART" id="SM00507">
    <property type="entry name" value="HNHc"/>
    <property type="match status" value="1"/>
</dbReference>
<dbReference type="RefSeq" id="WP_378228020.1">
    <property type="nucleotide sequence ID" value="NZ_JBHSLL010000012.1"/>
</dbReference>